<organism evidence="1 2">
    <name type="scientific">Aquisalibacillus elongatus</name>
    <dbReference type="NCBI Taxonomy" id="485577"/>
    <lineage>
        <taxon>Bacteria</taxon>
        <taxon>Bacillati</taxon>
        <taxon>Bacillota</taxon>
        <taxon>Bacilli</taxon>
        <taxon>Bacillales</taxon>
        <taxon>Bacillaceae</taxon>
        <taxon>Aquisalibacillus</taxon>
    </lineage>
</organism>
<sequence length="102" mass="11427">MKWYKLIAPAAIGVTVGTLVGKKVRDKYLFPEKVLKQVKNSLKQDGPISGSWILMEVKDYTVDGQTIKAYQGGVTRLENGENTQYLFHVNAENGDIIDLEKL</sequence>
<keyword evidence="2" id="KW-1185">Reference proteome</keyword>
<accession>A0A3N5C782</accession>
<comment type="caution">
    <text evidence="1">The sequence shown here is derived from an EMBL/GenBank/DDBJ whole genome shotgun (WGS) entry which is preliminary data.</text>
</comment>
<dbReference type="Proteomes" id="UP000276443">
    <property type="component" value="Unassembled WGS sequence"/>
</dbReference>
<proteinExistence type="predicted"/>
<dbReference type="RefSeq" id="WP_124218984.1">
    <property type="nucleotide sequence ID" value="NZ_RKRF01000007.1"/>
</dbReference>
<name>A0A3N5C782_9BACI</name>
<protein>
    <submittedName>
        <fullName evidence="1">Putative small secreted protein</fullName>
    </submittedName>
</protein>
<gene>
    <name evidence="1" type="ORF">EDC24_0183</name>
</gene>
<reference evidence="1 2" key="1">
    <citation type="submission" date="2018-11" db="EMBL/GenBank/DDBJ databases">
        <title>Genomic Encyclopedia of Type Strains, Phase IV (KMG-IV): sequencing the most valuable type-strain genomes for metagenomic binning, comparative biology and taxonomic classification.</title>
        <authorList>
            <person name="Goeker M."/>
        </authorList>
    </citation>
    <scope>NUCLEOTIDE SEQUENCE [LARGE SCALE GENOMIC DNA]</scope>
    <source>
        <strain evidence="1 2">DSM 18090</strain>
    </source>
</reference>
<dbReference type="AlphaFoldDB" id="A0A3N5C782"/>
<evidence type="ECO:0000313" key="2">
    <source>
        <dbReference type="Proteomes" id="UP000276443"/>
    </source>
</evidence>
<evidence type="ECO:0000313" key="1">
    <source>
        <dbReference type="EMBL" id="RPF55312.1"/>
    </source>
</evidence>
<dbReference type="OrthoDB" id="2989832at2"/>
<dbReference type="EMBL" id="RKRF01000007">
    <property type="protein sequence ID" value="RPF55312.1"/>
    <property type="molecule type" value="Genomic_DNA"/>
</dbReference>